<sequence>MMFPNWQQLDVAVIGGGIGGLASATALRRAGHKVTIYERADYVGEIGAPICCAANASRWLEEWGVDIGIGKPVVMKKLILHKWETGEVQEAADFSDYKERWGYVCNLFHRVDMHRMLMASATGPGEGEPALLKTNHACKSVDHKNGILTFKNNVTAKHDLIVGADGIGSVVRTSLGISPEKKQSTSTCYYCIIETAKVRRLGLTDLAQNSAIQLWGGSGIDKITAVPSRGGDIEGFYCFFPTVLSDHSEEGWNHEATVEQLLAPYPTLDANVIALLRNSTGISPWRLFVHKPYPHWQEDRACILGDAAHPMMPDQAQGSCQAIEDAAALGIIFGPKYSYTHDINAGLKLYEKIRKPRASKVQAASARARENARERIGFSSKNPDTGLEGKITAEEINEYVCQ</sequence>
<dbReference type="Proteomes" id="UP000243515">
    <property type="component" value="Unassembled WGS sequence"/>
</dbReference>
<dbReference type="Pfam" id="PF01494">
    <property type="entry name" value="FAD_binding_3"/>
    <property type="match status" value="1"/>
</dbReference>
<evidence type="ECO:0000256" key="4">
    <source>
        <dbReference type="ARBA" id="ARBA00023002"/>
    </source>
</evidence>
<dbReference type="OrthoDB" id="1047367at2759"/>
<keyword evidence="4" id="KW-0560">Oxidoreductase</keyword>
<evidence type="ECO:0000256" key="1">
    <source>
        <dbReference type="ARBA" id="ARBA00007992"/>
    </source>
</evidence>
<dbReference type="InterPro" id="IPR036188">
    <property type="entry name" value="FAD/NAD-bd_sf"/>
</dbReference>
<organism evidence="7 8">
    <name type="scientific">Elaphomyces granulatus</name>
    <dbReference type="NCBI Taxonomy" id="519963"/>
    <lineage>
        <taxon>Eukaryota</taxon>
        <taxon>Fungi</taxon>
        <taxon>Dikarya</taxon>
        <taxon>Ascomycota</taxon>
        <taxon>Pezizomycotina</taxon>
        <taxon>Eurotiomycetes</taxon>
        <taxon>Eurotiomycetidae</taxon>
        <taxon>Eurotiales</taxon>
        <taxon>Elaphomycetaceae</taxon>
        <taxon>Elaphomyces</taxon>
    </lineage>
</organism>
<dbReference type="GO" id="GO:0004497">
    <property type="term" value="F:monooxygenase activity"/>
    <property type="evidence" value="ECO:0007669"/>
    <property type="project" value="UniProtKB-KW"/>
</dbReference>
<dbReference type="EMBL" id="NPHW01007304">
    <property type="protein sequence ID" value="OXV05260.1"/>
    <property type="molecule type" value="Genomic_DNA"/>
</dbReference>
<dbReference type="PANTHER" id="PTHR13789:SF172">
    <property type="entry name" value="HYDROXYLASE, PUTATIVE (AFU_ORTHOLOGUE AFUA_1G12410)-RELATED"/>
    <property type="match status" value="1"/>
</dbReference>
<dbReference type="InterPro" id="IPR002938">
    <property type="entry name" value="FAD-bd"/>
</dbReference>
<name>A0A232LM81_9EURO</name>
<keyword evidence="5" id="KW-0503">Monooxygenase</keyword>
<gene>
    <name evidence="7" type="ORF">Egran_06972</name>
</gene>
<keyword evidence="2" id="KW-0285">Flavoprotein</keyword>
<dbReference type="PANTHER" id="PTHR13789">
    <property type="entry name" value="MONOOXYGENASE"/>
    <property type="match status" value="1"/>
</dbReference>
<evidence type="ECO:0000256" key="3">
    <source>
        <dbReference type="ARBA" id="ARBA00022827"/>
    </source>
</evidence>
<feature type="domain" description="FAD-binding" evidence="6">
    <location>
        <begin position="9"/>
        <end position="362"/>
    </location>
</feature>
<evidence type="ECO:0000259" key="6">
    <source>
        <dbReference type="Pfam" id="PF01494"/>
    </source>
</evidence>
<evidence type="ECO:0000256" key="5">
    <source>
        <dbReference type="ARBA" id="ARBA00023033"/>
    </source>
</evidence>
<reference evidence="7 8" key="1">
    <citation type="journal article" date="2015" name="Environ. Microbiol.">
        <title>Metagenome sequence of Elaphomyces granulatus from sporocarp tissue reveals Ascomycota ectomycorrhizal fingerprints of genome expansion and a Proteobacteria-rich microbiome.</title>
        <authorList>
            <person name="Quandt C.A."/>
            <person name="Kohler A."/>
            <person name="Hesse C.N."/>
            <person name="Sharpton T.J."/>
            <person name="Martin F."/>
            <person name="Spatafora J.W."/>
        </authorList>
    </citation>
    <scope>NUCLEOTIDE SEQUENCE [LARGE SCALE GENOMIC DNA]</scope>
    <source>
        <strain evidence="7 8">OSC145934</strain>
    </source>
</reference>
<dbReference type="GO" id="GO:0071949">
    <property type="term" value="F:FAD binding"/>
    <property type="evidence" value="ECO:0007669"/>
    <property type="project" value="InterPro"/>
</dbReference>
<comment type="similarity">
    <text evidence="1">Belongs to the paxM FAD-dependent monooxygenase family.</text>
</comment>
<keyword evidence="3" id="KW-0274">FAD</keyword>
<evidence type="ECO:0000313" key="7">
    <source>
        <dbReference type="EMBL" id="OXV05260.1"/>
    </source>
</evidence>
<comment type="caution">
    <text evidence="7">The sequence shown here is derived from an EMBL/GenBank/DDBJ whole genome shotgun (WGS) entry which is preliminary data.</text>
</comment>
<protein>
    <recommendedName>
        <fullName evidence="6">FAD-binding domain-containing protein</fullName>
    </recommendedName>
</protein>
<dbReference type="Gene3D" id="3.50.50.60">
    <property type="entry name" value="FAD/NAD(P)-binding domain"/>
    <property type="match status" value="1"/>
</dbReference>
<accession>A0A232LM81</accession>
<dbReference type="SUPFAM" id="SSF51905">
    <property type="entry name" value="FAD/NAD(P)-binding domain"/>
    <property type="match status" value="1"/>
</dbReference>
<proteinExistence type="inferred from homology"/>
<dbReference type="AlphaFoldDB" id="A0A232LM81"/>
<keyword evidence="8" id="KW-1185">Reference proteome</keyword>
<dbReference type="InterPro" id="IPR050493">
    <property type="entry name" value="FAD-dep_Monooxygenase_BioMet"/>
</dbReference>
<evidence type="ECO:0000256" key="2">
    <source>
        <dbReference type="ARBA" id="ARBA00022630"/>
    </source>
</evidence>
<evidence type="ECO:0000313" key="8">
    <source>
        <dbReference type="Proteomes" id="UP000243515"/>
    </source>
</evidence>
<dbReference type="PRINTS" id="PR00420">
    <property type="entry name" value="RNGMNOXGNASE"/>
</dbReference>